<dbReference type="PROSITE" id="PS51340">
    <property type="entry name" value="MOSC"/>
    <property type="match status" value="1"/>
</dbReference>
<dbReference type="SUPFAM" id="SSF50800">
    <property type="entry name" value="PK beta-barrel domain-like"/>
    <property type="match status" value="1"/>
</dbReference>
<dbReference type="InterPro" id="IPR005302">
    <property type="entry name" value="MoCF_Sase_C"/>
</dbReference>
<accession>A0A2T4IIC5</accession>
<dbReference type="PANTHER" id="PTHR30212">
    <property type="entry name" value="PROTEIN YIIM"/>
    <property type="match status" value="1"/>
</dbReference>
<keyword evidence="3" id="KW-1185">Reference proteome</keyword>
<evidence type="ECO:0000259" key="1">
    <source>
        <dbReference type="PROSITE" id="PS51340"/>
    </source>
</evidence>
<evidence type="ECO:0000313" key="3">
    <source>
        <dbReference type="Proteomes" id="UP000241193"/>
    </source>
</evidence>
<reference evidence="2 3" key="2">
    <citation type="submission" date="2018-04" db="EMBL/GenBank/DDBJ databases">
        <title>Thauera lacus sp. nov., isolated from an saline lake in Inner Mongolia, China.</title>
        <authorList>
            <person name="Liang Q.-Y."/>
        </authorList>
    </citation>
    <scope>NUCLEOTIDE SEQUENCE [LARGE SCALE GENOMIC DNA]</scope>
    <source>
        <strain evidence="2 3">D20</strain>
    </source>
</reference>
<proteinExistence type="predicted"/>
<feature type="domain" description="MOSC" evidence="1">
    <location>
        <begin position="32"/>
        <end position="169"/>
    </location>
</feature>
<name>A0A2T4IIC5_9RHOO</name>
<dbReference type="OrthoDB" id="9796486at2"/>
<protein>
    <submittedName>
        <fullName evidence="2">MOSC domain-containing protein</fullName>
    </submittedName>
</protein>
<dbReference type="Proteomes" id="UP000241193">
    <property type="component" value="Unassembled WGS sequence"/>
</dbReference>
<gene>
    <name evidence="2" type="ORF">C8261_02205</name>
</gene>
<dbReference type="Gene3D" id="2.40.33.20">
    <property type="entry name" value="PK beta-barrel domain-like"/>
    <property type="match status" value="1"/>
</dbReference>
<organism evidence="2 3">
    <name type="scientific">Pseudothauera lacus</name>
    <dbReference type="NCBI Taxonomy" id="2136175"/>
    <lineage>
        <taxon>Bacteria</taxon>
        <taxon>Pseudomonadati</taxon>
        <taxon>Pseudomonadota</taxon>
        <taxon>Betaproteobacteria</taxon>
        <taxon>Rhodocyclales</taxon>
        <taxon>Zoogloeaceae</taxon>
        <taxon>Pseudothauera</taxon>
    </lineage>
</organism>
<sequence>MLEPATLPLLGLYAGGLRPLPPEGQLTGIYKSALSGAVRLGAEGLEGDRQADRRYHGGVHKALHHYPAEHYAGLAARLPALAAALGPGLFGENLSTRGWDEEAVCVGDIFRLGTARIQVSEPRSPCWKLDCRAEHPGLSRLIAAEGLTGWYYRVLEEGLVSAGDELRLLDRPAPGITLARVWRARLAHRPDPAELAILAAASGLSPVWQQRFSERHDWLLRNG</sequence>
<dbReference type="GO" id="GO:0030151">
    <property type="term" value="F:molybdenum ion binding"/>
    <property type="evidence" value="ECO:0007669"/>
    <property type="project" value="InterPro"/>
</dbReference>
<reference evidence="2 3" key="1">
    <citation type="submission" date="2018-03" db="EMBL/GenBank/DDBJ databases">
        <authorList>
            <person name="Keele B.F."/>
        </authorList>
    </citation>
    <scope>NUCLEOTIDE SEQUENCE [LARGE SCALE GENOMIC DNA]</scope>
    <source>
        <strain evidence="2 3">D20</strain>
    </source>
</reference>
<dbReference type="AlphaFoldDB" id="A0A2T4IIC5"/>
<dbReference type="GO" id="GO:0030170">
    <property type="term" value="F:pyridoxal phosphate binding"/>
    <property type="evidence" value="ECO:0007669"/>
    <property type="project" value="InterPro"/>
</dbReference>
<dbReference type="InterPro" id="IPR052353">
    <property type="entry name" value="Benzoxazolinone_Detox_Enz"/>
</dbReference>
<dbReference type="InterPro" id="IPR011037">
    <property type="entry name" value="Pyrv_Knase-like_insert_dom_sf"/>
</dbReference>
<evidence type="ECO:0000313" key="2">
    <source>
        <dbReference type="EMBL" id="PTD97517.1"/>
    </source>
</evidence>
<dbReference type="PANTHER" id="PTHR30212:SF2">
    <property type="entry name" value="PROTEIN YIIM"/>
    <property type="match status" value="1"/>
</dbReference>
<dbReference type="Pfam" id="PF03473">
    <property type="entry name" value="MOSC"/>
    <property type="match status" value="1"/>
</dbReference>
<dbReference type="GO" id="GO:0003824">
    <property type="term" value="F:catalytic activity"/>
    <property type="evidence" value="ECO:0007669"/>
    <property type="project" value="InterPro"/>
</dbReference>
<comment type="caution">
    <text evidence="2">The sequence shown here is derived from an EMBL/GenBank/DDBJ whole genome shotgun (WGS) entry which is preliminary data.</text>
</comment>
<dbReference type="EMBL" id="PZKC01000002">
    <property type="protein sequence ID" value="PTD97517.1"/>
    <property type="molecule type" value="Genomic_DNA"/>
</dbReference>